<gene>
    <name evidence="5" type="ORF">XAT740_LOCUS53339</name>
</gene>
<dbReference type="InterPro" id="IPR001258">
    <property type="entry name" value="NHL_repeat"/>
</dbReference>
<keyword evidence="1" id="KW-0732">Signal</keyword>
<dbReference type="PANTHER" id="PTHR10680:SF28">
    <property type="entry name" value="SMP-30_GLUCONOLACTONASE_LRE-LIKE REGION DOMAIN-CONTAINING PROTEIN"/>
    <property type="match status" value="1"/>
</dbReference>
<dbReference type="Gene3D" id="2.120.10.30">
    <property type="entry name" value="TolB, C-terminal domain"/>
    <property type="match status" value="1"/>
</dbReference>
<dbReference type="Pfam" id="PF01436">
    <property type="entry name" value="NHL"/>
    <property type="match status" value="1"/>
</dbReference>
<evidence type="ECO:0000313" key="6">
    <source>
        <dbReference type="Proteomes" id="UP000663828"/>
    </source>
</evidence>
<evidence type="ECO:0000256" key="4">
    <source>
        <dbReference type="PROSITE-ProRule" id="PRU00504"/>
    </source>
</evidence>
<dbReference type="EMBL" id="CAJNOR010009107">
    <property type="protein sequence ID" value="CAF1641191.1"/>
    <property type="molecule type" value="Genomic_DNA"/>
</dbReference>
<sequence length="244" mass="26944">MFTISVGENDSQGFIKEILIRASKKLIFNEWKQHAITVAAGNGKRMKIKKRIVARGNGQGSGMDRLDTPTDVIVDQQNNSLIIADWGTNEWKIEEKGEGKVVAGGNGKGNQLNESNFIFVDDEHSIYVADFQNARVMKWKNDANEGIVVADGNGDGHNLNQLNDPQGIIVDGLGRTYVADCRNHRIMRWSEGDEEGEIIVGGNGHENGSNQLQFPRGLSFDDGGNLYVADSGNNRIQRFDLIRS</sequence>
<organism evidence="5 6">
    <name type="scientific">Adineta ricciae</name>
    <name type="common">Rotifer</name>
    <dbReference type="NCBI Taxonomy" id="249248"/>
    <lineage>
        <taxon>Eukaryota</taxon>
        <taxon>Metazoa</taxon>
        <taxon>Spiralia</taxon>
        <taxon>Gnathifera</taxon>
        <taxon>Rotifera</taxon>
        <taxon>Eurotatoria</taxon>
        <taxon>Bdelloidea</taxon>
        <taxon>Adinetida</taxon>
        <taxon>Adinetidae</taxon>
        <taxon>Adineta</taxon>
    </lineage>
</organism>
<dbReference type="PANTHER" id="PTHR10680">
    <property type="entry name" value="PEPTIDYL-GLYCINE ALPHA-AMIDATING MONOOXYGENASE"/>
    <property type="match status" value="1"/>
</dbReference>
<dbReference type="GO" id="GO:0005576">
    <property type="term" value="C:extracellular region"/>
    <property type="evidence" value="ECO:0007669"/>
    <property type="project" value="TreeGrafter"/>
</dbReference>
<name>A0A816DNU8_ADIRI</name>
<feature type="repeat" description="NHL" evidence="4">
    <location>
        <begin position="201"/>
        <end position="242"/>
    </location>
</feature>
<dbReference type="PROSITE" id="PS51125">
    <property type="entry name" value="NHL"/>
    <property type="match status" value="1"/>
</dbReference>
<evidence type="ECO:0000256" key="1">
    <source>
        <dbReference type="ARBA" id="ARBA00022729"/>
    </source>
</evidence>
<accession>A0A816DNU8</accession>
<dbReference type="CDD" id="cd05819">
    <property type="entry name" value="NHL"/>
    <property type="match status" value="1"/>
</dbReference>
<evidence type="ECO:0000256" key="2">
    <source>
        <dbReference type="ARBA" id="ARBA00022737"/>
    </source>
</evidence>
<proteinExistence type="predicted"/>
<dbReference type="Proteomes" id="UP000663828">
    <property type="component" value="Unassembled WGS sequence"/>
</dbReference>
<dbReference type="InterPro" id="IPR011042">
    <property type="entry name" value="6-blade_b-propeller_TolB-like"/>
</dbReference>
<dbReference type="AlphaFoldDB" id="A0A816DNU8"/>
<protein>
    <submittedName>
        <fullName evidence="5">Uncharacterized protein</fullName>
    </submittedName>
</protein>
<comment type="caution">
    <text evidence="5">The sequence shown here is derived from an EMBL/GenBank/DDBJ whole genome shotgun (WGS) entry which is preliminary data.</text>
</comment>
<evidence type="ECO:0000313" key="5">
    <source>
        <dbReference type="EMBL" id="CAF1641191.1"/>
    </source>
</evidence>
<keyword evidence="6" id="KW-1185">Reference proteome</keyword>
<reference evidence="5" key="1">
    <citation type="submission" date="2021-02" db="EMBL/GenBank/DDBJ databases">
        <authorList>
            <person name="Nowell W R."/>
        </authorList>
    </citation>
    <scope>NUCLEOTIDE SEQUENCE</scope>
</reference>
<keyword evidence="2" id="KW-0677">Repeat</keyword>
<dbReference type="SUPFAM" id="SSF63829">
    <property type="entry name" value="Calcium-dependent phosphotriesterase"/>
    <property type="match status" value="1"/>
</dbReference>
<evidence type="ECO:0000256" key="3">
    <source>
        <dbReference type="ARBA" id="ARBA00023180"/>
    </source>
</evidence>
<keyword evidence="3" id="KW-0325">Glycoprotein</keyword>
<dbReference type="Gene3D" id="2.40.10.500">
    <property type="match status" value="1"/>
</dbReference>